<evidence type="ECO:0000256" key="1">
    <source>
        <dbReference type="SAM" id="Phobius"/>
    </source>
</evidence>
<dbReference type="Pfam" id="PF03613">
    <property type="entry name" value="EIID-AGA"/>
    <property type="match status" value="1"/>
</dbReference>
<feature type="transmembrane region" description="Helical" evidence="1">
    <location>
        <begin position="144"/>
        <end position="169"/>
    </location>
</feature>
<dbReference type="GO" id="GO:0009401">
    <property type="term" value="P:phosphoenolpyruvate-dependent sugar phosphotransferase system"/>
    <property type="evidence" value="ECO:0007669"/>
    <property type="project" value="InterPro"/>
</dbReference>
<feature type="transmembrane region" description="Helical" evidence="1">
    <location>
        <begin position="225"/>
        <end position="246"/>
    </location>
</feature>
<dbReference type="GO" id="GO:0005886">
    <property type="term" value="C:plasma membrane"/>
    <property type="evidence" value="ECO:0007669"/>
    <property type="project" value="TreeGrafter"/>
</dbReference>
<keyword evidence="1" id="KW-0812">Transmembrane</keyword>
<feature type="transmembrane region" description="Helical" evidence="1">
    <location>
        <begin position="252"/>
        <end position="272"/>
    </location>
</feature>
<gene>
    <name evidence="2" type="ORF">FC75_GL002348</name>
</gene>
<accession>A0A0R2F722</accession>
<dbReference type="RefSeq" id="WP_056989706.1">
    <property type="nucleotide sequence ID" value="NZ_AYZJ01000054.1"/>
</dbReference>
<dbReference type="PATRIC" id="fig|1423730.4.peg.2436"/>
<feature type="transmembrane region" description="Helical" evidence="1">
    <location>
        <begin position="189"/>
        <end position="213"/>
    </location>
</feature>
<dbReference type="InterPro" id="IPR004704">
    <property type="entry name" value="PTS_IID_man"/>
</dbReference>
<dbReference type="InterPro" id="IPR050303">
    <property type="entry name" value="GatZ_KbaZ_carbometab"/>
</dbReference>
<proteinExistence type="predicted"/>
<dbReference type="EMBL" id="AYZJ01000054">
    <property type="protein sequence ID" value="KRN21335.1"/>
    <property type="molecule type" value="Genomic_DNA"/>
</dbReference>
<dbReference type="Proteomes" id="UP000050865">
    <property type="component" value="Unassembled WGS sequence"/>
</dbReference>
<keyword evidence="1" id="KW-1133">Transmembrane helix</keyword>
<dbReference type="PANTHER" id="PTHR32502">
    <property type="entry name" value="N-ACETYLGALACTOSAMINE PERMEASE II COMPONENT-RELATED"/>
    <property type="match status" value="1"/>
</dbReference>
<dbReference type="AlphaFoldDB" id="A0A0R2F722"/>
<evidence type="ECO:0000313" key="2">
    <source>
        <dbReference type="EMBL" id="KRN21335.1"/>
    </source>
</evidence>
<dbReference type="PROSITE" id="PS51108">
    <property type="entry name" value="PTS_EIID"/>
    <property type="match status" value="1"/>
</dbReference>
<organism evidence="2 3">
    <name type="scientific">Lacticaseibacillus camelliae DSM 22697 = JCM 13995</name>
    <dbReference type="NCBI Taxonomy" id="1423730"/>
    <lineage>
        <taxon>Bacteria</taxon>
        <taxon>Bacillati</taxon>
        <taxon>Bacillota</taxon>
        <taxon>Bacilli</taxon>
        <taxon>Lactobacillales</taxon>
        <taxon>Lactobacillaceae</taxon>
        <taxon>Lacticaseibacillus</taxon>
    </lineage>
</organism>
<name>A0A0R2F722_9LACO</name>
<evidence type="ECO:0000313" key="3">
    <source>
        <dbReference type="Proteomes" id="UP000050865"/>
    </source>
</evidence>
<dbReference type="STRING" id="1423730.FC75_GL002348"/>
<comment type="caution">
    <text evidence="2">The sequence shown here is derived from an EMBL/GenBank/DDBJ whole genome shotgun (WGS) entry which is preliminary data.</text>
</comment>
<keyword evidence="3" id="KW-1185">Reference proteome</keyword>
<reference evidence="2 3" key="1">
    <citation type="journal article" date="2015" name="Genome Announc.">
        <title>Expanding the biotechnology potential of lactobacilli through comparative genomics of 213 strains and associated genera.</title>
        <authorList>
            <person name="Sun Z."/>
            <person name="Harris H.M."/>
            <person name="McCann A."/>
            <person name="Guo C."/>
            <person name="Argimon S."/>
            <person name="Zhang W."/>
            <person name="Yang X."/>
            <person name="Jeffery I.B."/>
            <person name="Cooney J.C."/>
            <person name="Kagawa T.F."/>
            <person name="Liu W."/>
            <person name="Song Y."/>
            <person name="Salvetti E."/>
            <person name="Wrobel A."/>
            <person name="Rasinkangas P."/>
            <person name="Parkhill J."/>
            <person name="Rea M.C."/>
            <person name="O'Sullivan O."/>
            <person name="Ritari J."/>
            <person name="Douillard F.P."/>
            <person name="Paul Ross R."/>
            <person name="Yang R."/>
            <person name="Briner A.E."/>
            <person name="Felis G.E."/>
            <person name="de Vos W.M."/>
            <person name="Barrangou R."/>
            <person name="Klaenhammer T.R."/>
            <person name="Caufield P.W."/>
            <person name="Cui Y."/>
            <person name="Zhang H."/>
            <person name="O'Toole P.W."/>
        </authorList>
    </citation>
    <scope>NUCLEOTIDE SEQUENCE [LARGE SCALE GENOMIC DNA]</scope>
    <source>
        <strain evidence="2 3">DSM 22697</strain>
    </source>
</reference>
<dbReference type="PANTHER" id="PTHR32502:SF23">
    <property type="entry name" value="TRANSPORT PROTEIN, PTS SYSTEM"/>
    <property type="match status" value="1"/>
</dbReference>
<keyword evidence="1" id="KW-0472">Membrane</keyword>
<protein>
    <submittedName>
        <fullName evidence="2">Mannose-specific pts system component iicd</fullName>
    </submittedName>
</protein>
<sequence length="273" mass="29534">MEQTPKKLSKKTLRKTWFAWQSWGQICYNYERMMGLGFAHAMSYVLEELYPNDKDKLAEGLTRELTYYNTENTFGSMIAGIVASLEEKKANDDSLSGDMINNLKAALMGPVAGIGDTITQSLVKVILLGIGIDMAKNGSALGPILFVVLFCAYALIVGHICFYSGYHLGQASVTSLLKGGKIARVTDSLGALGMMVLGALIPTTITVGTPLKFAVGQVKINIQSILNSIVPDLLPVLLFLGLFYLLRKGQKPVRLMGLIIVAAIVLSLTGILK</sequence>